<reference evidence="2 3" key="1">
    <citation type="journal article" date="2014" name="Genome Announc.">
        <title>Draft Genome Sequence of Streptomyces roseochromogenes subsp. oscitans DS 12.976, Producer of the Aminocoumarin Antibiotic Clorobiocin.</title>
        <authorList>
            <person name="Ruckert C."/>
            <person name="Kalinowski J."/>
            <person name="Heide L."/>
            <person name="Apel A.K."/>
        </authorList>
    </citation>
    <scope>NUCLEOTIDE SEQUENCE [LARGE SCALE GENOMIC DNA]</scope>
    <source>
        <strain evidence="2 3">DS 12.976</strain>
    </source>
</reference>
<dbReference type="AlphaFoldDB" id="V6KVR6"/>
<organism evidence="2 3">
    <name type="scientific">Streptomyces roseochromogenus subsp. oscitans DS 12.976</name>
    <dbReference type="NCBI Taxonomy" id="1352936"/>
    <lineage>
        <taxon>Bacteria</taxon>
        <taxon>Bacillati</taxon>
        <taxon>Actinomycetota</taxon>
        <taxon>Actinomycetes</taxon>
        <taxon>Kitasatosporales</taxon>
        <taxon>Streptomycetaceae</taxon>
        <taxon>Streptomyces</taxon>
    </lineage>
</organism>
<dbReference type="InterPro" id="IPR049735">
    <property type="entry name" value="NovE/LmbU-like"/>
</dbReference>
<dbReference type="PATRIC" id="fig|1352936.5.peg.1199"/>
<dbReference type="HOGENOM" id="CLU_102967_0_0_11"/>
<evidence type="ECO:0008006" key="4">
    <source>
        <dbReference type="Google" id="ProtNLM"/>
    </source>
</evidence>
<name>V6KVR6_STRRC</name>
<feature type="region of interest" description="Disordered" evidence="1">
    <location>
        <begin position="23"/>
        <end position="49"/>
    </location>
</feature>
<evidence type="ECO:0000313" key="2">
    <source>
        <dbReference type="EMBL" id="EST35531.1"/>
    </source>
</evidence>
<sequence length="235" mass="26742">MDRGHADLLVLTTETGGIVVASGQTASKAGGSGTTPVRPTAGEATPVDSKQSRHASYLGLEVSAERTRLQIPRDLSLEAWCRLGGRILAVCDSSAWWIGDWLVFGQNQYGDRYRRAMKETKLDYQTLRNYAWVARKFEPSRRRDGLTFQHHMEVAALSEAEQDHWLDFAVRLNWSRNELRKQIRASMSGEEGDLRRQVQLSLQLDELRLERWREAARRSNLTLTDWISSVVDEAI</sequence>
<protein>
    <recommendedName>
        <fullName evidence="4">Antibiotic biosynthesis protein</fullName>
    </recommendedName>
</protein>
<evidence type="ECO:0000313" key="3">
    <source>
        <dbReference type="Proteomes" id="UP000017984"/>
    </source>
</evidence>
<proteinExistence type="predicted"/>
<gene>
    <name evidence="2" type="ORF">M878_05575</name>
</gene>
<accession>V6KVR6</accession>
<dbReference type="Proteomes" id="UP000017984">
    <property type="component" value="Chromosome"/>
</dbReference>
<comment type="caution">
    <text evidence="2">The sequence shown here is derived from an EMBL/GenBank/DDBJ whole genome shotgun (WGS) entry which is preliminary data.</text>
</comment>
<keyword evidence="3" id="KW-1185">Reference proteome</keyword>
<dbReference type="EMBL" id="AWQX01000050">
    <property type="protein sequence ID" value="EST35531.1"/>
    <property type="molecule type" value="Genomic_DNA"/>
</dbReference>
<evidence type="ECO:0000256" key="1">
    <source>
        <dbReference type="SAM" id="MobiDB-lite"/>
    </source>
</evidence>
<dbReference type="NCBIfam" id="NF038070">
    <property type="entry name" value="LmbU_fam_TF"/>
    <property type="match status" value="1"/>
</dbReference>